<dbReference type="Gene3D" id="2.30.29.30">
    <property type="entry name" value="Pleckstrin-homology domain (PH domain)/Phosphotyrosine-binding domain (PTB)"/>
    <property type="match status" value="1"/>
</dbReference>
<dbReference type="PANTHER" id="PTHR46079:SF2">
    <property type="entry name" value="FERM DOMAIN-CONTAINING PROTEIN"/>
    <property type="match status" value="1"/>
</dbReference>
<evidence type="ECO:0000313" key="4">
    <source>
        <dbReference type="Proteomes" id="UP000267027"/>
    </source>
</evidence>
<dbReference type="GO" id="GO:0090162">
    <property type="term" value="P:establishment of epithelial cell polarity"/>
    <property type="evidence" value="ECO:0007669"/>
    <property type="project" value="InterPro"/>
</dbReference>
<dbReference type="InterPro" id="IPR011993">
    <property type="entry name" value="PH-like_dom_sf"/>
</dbReference>
<dbReference type="Gene3D" id="3.10.20.90">
    <property type="entry name" value="Phosphatidylinositol 3-kinase Catalytic Subunit, Chain A, domain 1"/>
    <property type="match status" value="1"/>
</dbReference>
<dbReference type="InterPro" id="IPR000299">
    <property type="entry name" value="FERM_domain"/>
</dbReference>
<reference evidence="5" key="1">
    <citation type="submission" date="2017-02" db="UniProtKB">
        <authorList>
            <consortium name="WormBaseParasite"/>
        </authorList>
    </citation>
    <scope>IDENTIFICATION</scope>
</reference>
<feature type="compositionally biased region" description="Polar residues" evidence="1">
    <location>
        <begin position="213"/>
        <end position="228"/>
    </location>
</feature>
<dbReference type="SMART" id="SM01196">
    <property type="entry name" value="FERM_C"/>
    <property type="match status" value="1"/>
</dbReference>
<sequence length="383" mass="43361">MHEGRRASVSLLDGDCLEISVAARLCVDEVLVLAAHHCRIAQRDAHYFGIAFVDDHDHYHWLQADKKLLDYEFPTTKAIIRLSHNVSHHDLDQDSFERQVLTEYSALRGVQRGSAIISLMRIVEKCSKYGSRLYQVNEKSGSHCVLSINSRGIQVFESVDTIRPKEDFSWNFLDNLYYKDHTFSIEVRDPRSKQIFGLNVLREPLARDDDLTQGASDPTTQGSTSRRCQSISTKVSVHTFVCESSALCRSIWTTAIAQHQFFLDQKDRQRSGTTAVPGCDQHDFSDRLNRLISQSSIGSSLPSLSSLHSASSLITIPAAKVPDGSCPNRPTLMNGLRQKSGEDRQRDLELYKILRGKKAELEELLRSRLHELRLICFGFIDEL</sequence>
<dbReference type="PROSITE" id="PS50057">
    <property type="entry name" value="FERM_3"/>
    <property type="match status" value="1"/>
</dbReference>
<dbReference type="AlphaFoldDB" id="A0A0R3PQD3"/>
<dbReference type="SUPFAM" id="SSF50729">
    <property type="entry name" value="PH domain-like"/>
    <property type="match status" value="1"/>
</dbReference>
<dbReference type="InterPro" id="IPR018980">
    <property type="entry name" value="FERM_PH-like_C"/>
</dbReference>
<protein>
    <submittedName>
        <fullName evidence="5">FERM domain-containing protein</fullName>
    </submittedName>
</protein>
<gene>
    <name evidence="3" type="ORF">ACOC_LOCUS7544</name>
</gene>
<dbReference type="SUPFAM" id="SSF54236">
    <property type="entry name" value="Ubiquitin-like"/>
    <property type="match status" value="1"/>
</dbReference>
<evidence type="ECO:0000259" key="2">
    <source>
        <dbReference type="PROSITE" id="PS50057"/>
    </source>
</evidence>
<dbReference type="OrthoDB" id="10063592at2759"/>
<dbReference type="EMBL" id="UYYA01004050">
    <property type="protein sequence ID" value="VDM59129.1"/>
    <property type="molecule type" value="Genomic_DNA"/>
</dbReference>
<dbReference type="PANTHER" id="PTHR46079">
    <property type="entry name" value="FERM DOMAIN-CONTAINING PROTEIN 4"/>
    <property type="match status" value="1"/>
</dbReference>
<dbReference type="InterPro" id="IPR047176">
    <property type="entry name" value="FRMD4A/B"/>
</dbReference>
<dbReference type="Pfam" id="PF09380">
    <property type="entry name" value="FERM_C"/>
    <property type="match status" value="1"/>
</dbReference>
<evidence type="ECO:0000313" key="5">
    <source>
        <dbReference type="WBParaSite" id="ACOC_0000754301-mRNA-1"/>
    </source>
</evidence>
<name>A0A0R3PQD3_ANGCS</name>
<feature type="region of interest" description="Disordered" evidence="1">
    <location>
        <begin position="209"/>
        <end position="228"/>
    </location>
</feature>
<feature type="domain" description="FERM" evidence="2">
    <location>
        <begin position="1"/>
        <end position="266"/>
    </location>
</feature>
<evidence type="ECO:0000313" key="3">
    <source>
        <dbReference type="EMBL" id="VDM59129.1"/>
    </source>
</evidence>
<dbReference type="Pfam" id="PF09379">
    <property type="entry name" value="FERM_N"/>
    <property type="match status" value="1"/>
</dbReference>
<proteinExistence type="predicted"/>
<dbReference type="Proteomes" id="UP000267027">
    <property type="component" value="Unassembled WGS sequence"/>
</dbReference>
<keyword evidence="4" id="KW-1185">Reference proteome</keyword>
<organism evidence="5">
    <name type="scientific">Angiostrongylus costaricensis</name>
    <name type="common">Nematode worm</name>
    <dbReference type="NCBI Taxonomy" id="334426"/>
    <lineage>
        <taxon>Eukaryota</taxon>
        <taxon>Metazoa</taxon>
        <taxon>Ecdysozoa</taxon>
        <taxon>Nematoda</taxon>
        <taxon>Chromadorea</taxon>
        <taxon>Rhabditida</taxon>
        <taxon>Rhabditina</taxon>
        <taxon>Rhabditomorpha</taxon>
        <taxon>Strongyloidea</taxon>
        <taxon>Metastrongylidae</taxon>
        <taxon>Angiostrongylus</taxon>
    </lineage>
</organism>
<evidence type="ECO:0000256" key="1">
    <source>
        <dbReference type="SAM" id="MobiDB-lite"/>
    </source>
</evidence>
<accession>A0A0R3PQD3</accession>
<dbReference type="InterPro" id="IPR029071">
    <property type="entry name" value="Ubiquitin-like_domsf"/>
</dbReference>
<dbReference type="STRING" id="334426.A0A0R3PQD3"/>
<reference evidence="3 4" key="2">
    <citation type="submission" date="2018-11" db="EMBL/GenBank/DDBJ databases">
        <authorList>
            <consortium name="Pathogen Informatics"/>
        </authorList>
    </citation>
    <scope>NUCLEOTIDE SEQUENCE [LARGE SCALE GENOMIC DNA]</scope>
    <source>
        <strain evidence="3 4">Costa Rica</strain>
    </source>
</reference>
<dbReference type="WBParaSite" id="ACOC_0000754301-mRNA-1">
    <property type="protein sequence ID" value="ACOC_0000754301-mRNA-1"/>
    <property type="gene ID" value="ACOC_0000754301"/>
</dbReference>
<dbReference type="InterPro" id="IPR018979">
    <property type="entry name" value="FERM_N"/>
</dbReference>